<name>A0A2W7MYY3_9RHOB</name>
<dbReference type="RefSeq" id="WP_146259487.1">
    <property type="nucleotide sequence ID" value="NZ_QKZL01000032.1"/>
</dbReference>
<proteinExistence type="predicted"/>
<keyword evidence="2" id="KW-1185">Reference proteome</keyword>
<evidence type="ECO:0000313" key="2">
    <source>
        <dbReference type="Proteomes" id="UP000248916"/>
    </source>
</evidence>
<comment type="caution">
    <text evidence="1">The sequence shown here is derived from an EMBL/GenBank/DDBJ whole genome shotgun (WGS) entry which is preliminary data.</text>
</comment>
<organism evidence="1 2">
    <name type="scientific">Palleronia aestuarii</name>
    <dbReference type="NCBI Taxonomy" id="568105"/>
    <lineage>
        <taxon>Bacteria</taxon>
        <taxon>Pseudomonadati</taxon>
        <taxon>Pseudomonadota</taxon>
        <taxon>Alphaproteobacteria</taxon>
        <taxon>Rhodobacterales</taxon>
        <taxon>Roseobacteraceae</taxon>
        <taxon>Palleronia</taxon>
    </lineage>
</organism>
<evidence type="ECO:0000313" key="1">
    <source>
        <dbReference type="EMBL" id="PZX11357.1"/>
    </source>
</evidence>
<dbReference type="Proteomes" id="UP000248916">
    <property type="component" value="Unassembled WGS sequence"/>
</dbReference>
<protein>
    <submittedName>
        <fullName evidence="1">STAS domain-containing protein</fullName>
    </submittedName>
</protein>
<sequence length="96" mass="10091">MSDPIVLPDKMPSSTVGDLSRLLTASASEAESGTEIRIDAGGVRSIGALAAEQLVRFVRTVEGGQGRVEITGSADFEDDLRILGLHDLLLRKGPST</sequence>
<dbReference type="OrthoDB" id="9911935at2"/>
<dbReference type="AlphaFoldDB" id="A0A2W7MYY3"/>
<accession>A0A2W7MYY3</accession>
<reference evidence="1 2" key="1">
    <citation type="submission" date="2018-06" db="EMBL/GenBank/DDBJ databases">
        <title>Genomic Encyclopedia of Archaeal and Bacterial Type Strains, Phase II (KMG-II): from individual species to whole genera.</title>
        <authorList>
            <person name="Goeker M."/>
        </authorList>
    </citation>
    <scope>NUCLEOTIDE SEQUENCE [LARGE SCALE GENOMIC DNA]</scope>
    <source>
        <strain evidence="1 2">DSM 22009</strain>
    </source>
</reference>
<dbReference type="EMBL" id="QKZL01000032">
    <property type="protein sequence ID" value="PZX11357.1"/>
    <property type="molecule type" value="Genomic_DNA"/>
</dbReference>
<gene>
    <name evidence="1" type="ORF">LX81_03948</name>
</gene>